<dbReference type="GeneID" id="11117708"/>
<dbReference type="Proteomes" id="UP000204347">
    <property type="component" value="Genome"/>
</dbReference>
<evidence type="ECO:0000313" key="2">
    <source>
        <dbReference type="EMBL" id="ACM91129.1"/>
    </source>
</evidence>
<evidence type="ECO:0000256" key="1">
    <source>
        <dbReference type="SAM" id="MobiDB-lite"/>
    </source>
</evidence>
<name>C0KIU4_9VIRU</name>
<feature type="region of interest" description="Disordered" evidence="1">
    <location>
        <begin position="1"/>
        <end position="22"/>
    </location>
</feature>
<proteinExistence type="predicted"/>
<dbReference type="KEGG" id="vg:11117708"/>
<keyword evidence="3" id="KW-1185">Reference proteome</keyword>
<protein>
    <submittedName>
        <fullName evidence="2">p8</fullName>
    </submittedName>
</protein>
<sequence>MAKPPLRLPGVSGRAEKATAKPKMSKLDAAKAAVGAAGAAGTAVWGLDELLSFAQEHYPSAYGLVSGMFQEQGVDIESDAVKNGTGNTRANVLAAFARSGVDAAFIGSVGLSDQEKLGMLGLMAKYEQSMVAEVDKSQSARVSTGNQVLDRDIMVLEHARACELLGLTGPRRIKDLYLLVRTINTMTEAHVEAFEQYESIFGRARSRGTL</sequence>
<accession>C0KIU4</accession>
<evidence type="ECO:0000313" key="3">
    <source>
        <dbReference type="Proteomes" id="UP000204347"/>
    </source>
</evidence>
<reference evidence="2 3" key="1">
    <citation type="journal article" date="2010" name="BMC Microbiol.">
        <title>Characterization of Phi2954, a newly isolated bacteriophage containing three dsRNA genomic segments.</title>
        <authorList>
            <person name="Qiao X."/>
            <person name="Sun Y."/>
            <person name="Qiao J."/>
            <person name="Di Sanzo F."/>
            <person name="Mindich L."/>
        </authorList>
    </citation>
    <scope>NUCLEOTIDE SEQUENCE [LARGE SCALE GENOMIC DNA]</scope>
</reference>
<dbReference type="RefSeq" id="YP_002600770.1">
    <property type="nucleotide sequence ID" value="NC_012093.1"/>
</dbReference>
<dbReference type="EMBL" id="FJ608825">
    <property type="protein sequence ID" value="ACM91129.1"/>
    <property type="molecule type" value="Genomic_RNA"/>
</dbReference>
<organism evidence="2 3">
    <name type="scientific">Pseudomonas phage phi2954</name>
    <dbReference type="NCBI Taxonomy" id="593131"/>
    <lineage>
        <taxon>Viruses</taxon>
        <taxon>Riboviria</taxon>
        <taxon>Orthornavirae</taxon>
        <taxon>Duplornaviricota</taxon>
        <taxon>Vidaverviricetes</taxon>
        <taxon>Mindivirales</taxon>
        <taxon>Cystoviridae</taxon>
        <taxon>Deltacystovirus</taxon>
        <taxon>Deltacystovirus phi2954</taxon>
        <taxon>Cystovirus phi2954</taxon>
    </lineage>
</organism>